<feature type="compositionally biased region" description="Basic residues" evidence="1">
    <location>
        <begin position="56"/>
        <end position="69"/>
    </location>
</feature>
<feature type="compositionally biased region" description="Low complexity" evidence="1">
    <location>
        <begin position="40"/>
        <end position="53"/>
    </location>
</feature>
<dbReference type="AlphaFoldDB" id="A0AAV5FUG1"/>
<feature type="compositionally biased region" description="Low complexity" evidence="1">
    <location>
        <begin position="1"/>
        <end position="11"/>
    </location>
</feature>
<reference evidence="2" key="1">
    <citation type="journal article" date="2018" name="DNA Res.">
        <title>Multiple hybrid de novo genome assembly of finger millet, an orphan allotetraploid crop.</title>
        <authorList>
            <person name="Hatakeyama M."/>
            <person name="Aluri S."/>
            <person name="Balachadran M.T."/>
            <person name="Sivarajan S.R."/>
            <person name="Patrignani A."/>
            <person name="Gruter S."/>
            <person name="Poveda L."/>
            <person name="Shimizu-Inatsugi R."/>
            <person name="Baeten J."/>
            <person name="Francoijs K.J."/>
            <person name="Nataraja K.N."/>
            <person name="Reddy Y.A.N."/>
            <person name="Phadnis S."/>
            <person name="Ravikumar R.L."/>
            <person name="Schlapbach R."/>
            <person name="Sreeman S.M."/>
            <person name="Shimizu K.K."/>
        </authorList>
    </citation>
    <scope>NUCLEOTIDE SEQUENCE</scope>
</reference>
<dbReference type="EMBL" id="BQKI01000096">
    <property type="protein sequence ID" value="GJN38375.1"/>
    <property type="molecule type" value="Genomic_DNA"/>
</dbReference>
<organism evidence="2 3">
    <name type="scientific">Eleusine coracana subsp. coracana</name>
    <dbReference type="NCBI Taxonomy" id="191504"/>
    <lineage>
        <taxon>Eukaryota</taxon>
        <taxon>Viridiplantae</taxon>
        <taxon>Streptophyta</taxon>
        <taxon>Embryophyta</taxon>
        <taxon>Tracheophyta</taxon>
        <taxon>Spermatophyta</taxon>
        <taxon>Magnoliopsida</taxon>
        <taxon>Liliopsida</taxon>
        <taxon>Poales</taxon>
        <taxon>Poaceae</taxon>
        <taxon>PACMAD clade</taxon>
        <taxon>Chloridoideae</taxon>
        <taxon>Cynodonteae</taxon>
        <taxon>Eleusininae</taxon>
        <taxon>Eleusine</taxon>
    </lineage>
</organism>
<keyword evidence="3" id="KW-1185">Reference proteome</keyword>
<evidence type="ECO:0000256" key="1">
    <source>
        <dbReference type="SAM" id="MobiDB-lite"/>
    </source>
</evidence>
<evidence type="ECO:0000313" key="3">
    <source>
        <dbReference type="Proteomes" id="UP001054889"/>
    </source>
</evidence>
<reference evidence="2" key="2">
    <citation type="submission" date="2021-12" db="EMBL/GenBank/DDBJ databases">
        <title>Resequencing data analysis of finger millet.</title>
        <authorList>
            <person name="Hatakeyama M."/>
            <person name="Aluri S."/>
            <person name="Balachadran M.T."/>
            <person name="Sivarajan S.R."/>
            <person name="Poveda L."/>
            <person name="Shimizu-Inatsugi R."/>
            <person name="Schlapbach R."/>
            <person name="Sreeman S.M."/>
            <person name="Shimizu K.K."/>
        </authorList>
    </citation>
    <scope>NUCLEOTIDE SEQUENCE</scope>
</reference>
<name>A0AAV5FUG1_ELECO</name>
<dbReference type="Proteomes" id="UP001054889">
    <property type="component" value="Unassembled WGS sequence"/>
</dbReference>
<sequence>MGGSPLSHPLHLQPPAPNASVMEDDDQHPAPLLPRPYPPAQAITAGVATAAIGRQLQRRSGTHRGRRGRGGPAQRGEEEGDESGEKKARDEEAWRGSLLGEEKGDAYRGEGSGEGQLYLVGGG</sequence>
<evidence type="ECO:0000313" key="2">
    <source>
        <dbReference type="EMBL" id="GJN38375.1"/>
    </source>
</evidence>
<accession>A0AAV5FUG1</accession>
<proteinExistence type="predicted"/>
<comment type="caution">
    <text evidence="2">The sequence shown here is derived from an EMBL/GenBank/DDBJ whole genome shotgun (WGS) entry which is preliminary data.</text>
</comment>
<gene>
    <name evidence="2" type="primary">gb27411</name>
    <name evidence="2" type="ORF">PR202_gb27411</name>
</gene>
<feature type="compositionally biased region" description="Basic and acidic residues" evidence="1">
    <location>
        <begin position="83"/>
        <end position="108"/>
    </location>
</feature>
<feature type="compositionally biased region" description="Gly residues" evidence="1">
    <location>
        <begin position="110"/>
        <end position="123"/>
    </location>
</feature>
<feature type="region of interest" description="Disordered" evidence="1">
    <location>
        <begin position="1"/>
        <end position="123"/>
    </location>
</feature>
<protein>
    <submittedName>
        <fullName evidence="2">Uncharacterized protein</fullName>
    </submittedName>
</protein>